<dbReference type="RefSeq" id="WP_369711922.1">
    <property type="nucleotide sequence ID" value="NZ_CP165644.1"/>
</dbReference>
<name>A0AB39VKL5_9FUSO</name>
<dbReference type="EMBL" id="CP165644">
    <property type="protein sequence ID" value="XDU67803.1"/>
    <property type="molecule type" value="Genomic_DNA"/>
</dbReference>
<accession>A0AB39VKL5</accession>
<sequence>MNTTLRVKFSYCKDGDFGIMPTSEVKFFDAEEFGGKKIVKFKDLEKKQNEYTKFLITAIMEDFPEEKMVQDFLDEVNKVAQGKLNETCWDGQSFQHKITRDKVSFEHTIFGICEEYPEWSCHFDEYKAVLELWGEFLEMKPSLRNEVAVEV</sequence>
<evidence type="ECO:0000313" key="1">
    <source>
        <dbReference type="EMBL" id="XDU67803.1"/>
    </source>
</evidence>
<proteinExistence type="predicted"/>
<dbReference type="AlphaFoldDB" id="A0AB39VKL5"/>
<gene>
    <name evidence="1" type="ORF">AB8B22_03995</name>
</gene>
<reference evidence="1" key="1">
    <citation type="submission" date="2024-07" db="EMBL/GenBank/DDBJ databases">
        <authorList>
            <person name="Li X.-J."/>
            <person name="Wang X."/>
        </authorList>
    </citation>
    <scope>NUCLEOTIDE SEQUENCE</scope>
    <source>
        <strain evidence="1">HSP-334</strain>
    </source>
</reference>
<dbReference type="KEGG" id="lrug:AB8B22_03995"/>
<organism evidence="1">
    <name type="scientific">Leptotrichia rugosa</name>
    <dbReference type="NCBI Taxonomy" id="3239302"/>
    <lineage>
        <taxon>Bacteria</taxon>
        <taxon>Fusobacteriati</taxon>
        <taxon>Fusobacteriota</taxon>
        <taxon>Fusobacteriia</taxon>
        <taxon>Fusobacteriales</taxon>
        <taxon>Leptotrichiaceae</taxon>
        <taxon>Leptotrichia</taxon>
    </lineage>
</organism>
<protein>
    <submittedName>
        <fullName evidence="1">Uncharacterized protein</fullName>
    </submittedName>
</protein>